<sequence length="136" mass="14083">MRSGRHTERGVAAVEFALVLPFLLAIVLGGLEWGFYFFREQVVVNAAREGARAGSVAAVSPLAAAEGAARAALVAGSVDPATVGASVVASSRSTVDPVTGETIDSVVVTVSFPFVPLTGFGIPVPDEVWARAEMRR</sequence>
<name>Q2ILR8_ANADE</name>
<feature type="domain" description="TadE-like" evidence="2">
    <location>
        <begin position="10"/>
        <end position="52"/>
    </location>
</feature>
<keyword evidence="1" id="KW-0472">Membrane</keyword>
<evidence type="ECO:0000313" key="3">
    <source>
        <dbReference type="EMBL" id="ABC82599.1"/>
    </source>
</evidence>
<reference evidence="3" key="1">
    <citation type="submission" date="2006-01" db="EMBL/GenBank/DDBJ databases">
        <title>Complete sequence of Anaeromyxobacter dehalogenans 2CP-C.</title>
        <authorList>
            <consortium name="US DOE Joint Genome Institute"/>
            <person name="Copeland A."/>
            <person name="Lucas S."/>
            <person name="Lapidus A."/>
            <person name="Barry K."/>
            <person name="Detter J.C."/>
            <person name="Glavina T."/>
            <person name="Hammon N."/>
            <person name="Israni S."/>
            <person name="Pitluck S."/>
            <person name="Brettin T."/>
            <person name="Bruce D."/>
            <person name="Han C."/>
            <person name="Tapia R."/>
            <person name="Gilna P."/>
            <person name="Kiss H."/>
            <person name="Schmutz J."/>
            <person name="Larimer F."/>
            <person name="Land M."/>
            <person name="Kyrpides N."/>
            <person name="Anderson I."/>
            <person name="Sanford R.A."/>
            <person name="Ritalahti K.M."/>
            <person name="Thomas H.S."/>
            <person name="Kirby J.R."/>
            <person name="Zhulin I.B."/>
            <person name="Loeffler F.E."/>
            <person name="Richardson P."/>
        </authorList>
    </citation>
    <scope>NUCLEOTIDE SEQUENCE</scope>
    <source>
        <strain evidence="3">2CP-C</strain>
    </source>
</reference>
<dbReference type="HOGENOM" id="CLU_122851_1_0_7"/>
<gene>
    <name evidence="3" type="ordered locus">Adeh_2829</name>
</gene>
<dbReference type="eggNOG" id="COG4961">
    <property type="taxonomic scope" value="Bacteria"/>
</dbReference>
<evidence type="ECO:0000259" key="2">
    <source>
        <dbReference type="Pfam" id="PF07811"/>
    </source>
</evidence>
<dbReference type="InterPro" id="IPR012495">
    <property type="entry name" value="TadE-like_dom"/>
</dbReference>
<dbReference type="AlphaFoldDB" id="Q2ILR8"/>
<dbReference type="EMBL" id="CP000251">
    <property type="protein sequence ID" value="ABC82599.1"/>
    <property type="molecule type" value="Genomic_DNA"/>
</dbReference>
<dbReference type="STRING" id="290397.Adeh_2829"/>
<proteinExistence type="predicted"/>
<keyword evidence="1" id="KW-1133">Transmembrane helix</keyword>
<evidence type="ECO:0000313" key="4">
    <source>
        <dbReference type="Proteomes" id="UP000001935"/>
    </source>
</evidence>
<dbReference type="Pfam" id="PF07811">
    <property type="entry name" value="TadE"/>
    <property type="match status" value="1"/>
</dbReference>
<dbReference type="RefSeq" id="WP_011421881.1">
    <property type="nucleotide sequence ID" value="NC_007760.1"/>
</dbReference>
<evidence type="ECO:0000256" key="1">
    <source>
        <dbReference type="SAM" id="Phobius"/>
    </source>
</evidence>
<dbReference type="Proteomes" id="UP000001935">
    <property type="component" value="Chromosome"/>
</dbReference>
<keyword evidence="1" id="KW-0812">Transmembrane</keyword>
<organism evidence="3 4">
    <name type="scientific">Anaeromyxobacter dehalogenans (strain 2CP-C)</name>
    <dbReference type="NCBI Taxonomy" id="290397"/>
    <lineage>
        <taxon>Bacteria</taxon>
        <taxon>Pseudomonadati</taxon>
        <taxon>Myxococcota</taxon>
        <taxon>Myxococcia</taxon>
        <taxon>Myxococcales</taxon>
        <taxon>Cystobacterineae</taxon>
        <taxon>Anaeromyxobacteraceae</taxon>
        <taxon>Anaeromyxobacter</taxon>
    </lineage>
</organism>
<dbReference type="KEGG" id="ade:Adeh_2829"/>
<feature type="transmembrane region" description="Helical" evidence="1">
    <location>
        <begin position="12"/>
        <end position="38"/>
    </location>
</feature>
<protein>
    <submittedName>
        <fullName evidence="3">TadE-like protein</fullName>
    </submittedName>
</protein>
<dbReference type="OrthoDB" id="6165442at2"/>
<accession>Q2ILR8</accession>